<dbReference type="AlphaFoldDB" id="A0A5P8E7V9"/>
<accession>A0A5P8E7V9</accession>
<evidence type="ECO:0000259" key="1">
    <source>
        <dbReference type="Pfam" id="PF07883"/>
    </source>
</evidence>
<dbReference type="OrthoDB" id="1121052at2"/>
<gene>
    <name evidence="2" type="ORF">C7Y71_008375</name>
</gene>
<dbReference type="EMBL" id="CP033459">
    <property type="protein sequence ID" value="QFQ13034.1"/>
    <property type="molecule type" value="Genomic_DNA"/>
</dbReference>
<dbReference type="InterPro" id="IPR013096">
    <property type="entry name" value="Cupin_2"/>
</dbReference>
<proteinExistence type="predicted"/>
<dbReference type="SUPFAM" id="SSF51182">
    <property type="entry name" value="RmlC-like cupins"/>
    <property type="match status" value="1"/>
</dbReference>
<dbReference type="KEGG" id="alq:C7Y71_008375"/>
<feature type="domain" description="Cupin type-2" evidence="1">
    <location>
        <begin position="38"/>
        <end position="101"/>
    </location>
</feature>
<dbReference type="Proteomes" id="UP000249375">
    <property type="component" value="Chromosome"/>
</dbReference>
<sequence length="107" mass="11593">MAVIESGKVFVPNEAIEYAADGIVSKEIIHTQGGSVTLFSFDKGQRLSEHSAPFDAIVTVIDGEPEIIIDGMPHHPKAGEMLIMPANHPHAVNATTRFKMLLTMIRG</sequence>
<keyword evidence="3" id="KW-1185">Reference proteome</keyword>
<dbReference type="Pfam" id="PF07883">
    <property type="entry name" value="Cupin_2"/>
    <property type="match status" value="1"/>
</dbReference>
<organism evidence="2 3">
    <name type="scientific">Pseudoprevotella muciniphila</name>
    <dbReference type="NCBI Taxonomy" id="2133944"/>
    <lineage>
        <taxon>Bacteria</taxon>
        <taxon>Pseudomonadati</taxon>
        <taxon>Bacteroidota</taxon>
        <taxon>Bacteroidia</taxon>
        <taxon>Bacteroidales</taxon>
        <taxon>Prevotellaceae</taxon>
        <taxon>Pseudoprevotella</taxon>
    </lineage>
</organism>
<dbReference type="InterPro" id="IPR011051">
    <property type="entry name" value="RmlC_Cupin_sf"/>
</dbReference>
<evidence type="ECO:0000313" key="3">
    <source>
        <dbReference type="Proteomes" id="UP000249375"/>
    </source>
</evidence>
<reference evidence="2 3" key="1">
    <citation type="submission" date="2018-11" db="EMBL/GenBank/DDBJ databases">
        <authorList>
            <person name="Na S.W."/>
            <person name="Baik M."/>
        </authorList>
    </citation>
    <scope>NUCLEOTIDE SEQUENCE [LARGE SCALE GENOMIC DNA]</scope>
    <source>
        <strain evidence="2 3">E39</strain>
    </source>
</reference>
<dbReference type="InterPro" id="IPR014710">
    <property type="entry name" value="RmlC-like_jellyroll"/>
</dbReference>
<dbReference type="Gene3D" id="2.60.120.10">
    <property type="entry name" value="Jelly Rolls"/>
    <property type="match status" value="1"/>
</dbReference>
<protein>
    <submittedName>
        <fullName evidence="2">Cupin domain-containing protein</fullName>
    </submittedName>
</protein>
<dbReference type="CDD" id="cd02230">
    <property type="entry name" value="cupin_HP0902-like"/>
    <property type="match status" value="1"/>
</dbReference>
<evidence type="ECO:0000313" key="2">
    <source>
        <dbReference type="EMBL" id="QFQ13034.1"/>
    </source>
</evidence>
<dbReference type="PANTHER" id="PTHR37694:SF1">
    <property type="entry name" value="SLR8022 PROTEIN"/>
    <property type="match status" value="1"/>
</dbReference>
<name>A0A5P8E7V9_9BACT</name>
<dbReference type="RefSeq" id="WP_111899228.1">
    <property type="nucleotide sequence ID" value="NZ_CP033459.1"/>
</dbReference>
<dbReference type="PANTHER" id="PTHR37694">
    <property type="entry name" value="SLR8022 PROTEIN"/>
    <property type="match status" value="1"/>
</dbReference>